<dbReference type="AlphaFoldDB" id="A0A1I7UNA1"/>
<evidence type="ECO:0000313" key="3">
    <source>
        <dbReference type="WBParaSite" id="Csp11.Scaffold630.g17680.t1"/>
    </source>
</evidence>
<evidence type="ECO:0000256" key="1">
    <source>
        <dbReference type="SAM" id="MobiDB-lite"/>
    </source>
</evidence>
<feature type="compositionally biased region" description="Acidic residues" evidence="1">
    <location>
        <begin position="69"/>
        <end position="78"/>
    </location>
</feature>
<name>A0A1I7UNA1_9PELO</name>
<accession>A0A1I7UNA1</accession>
<evidence type="ECO:0000313" key="2">
    <source>
        <dbReference type="Proteomes" id="UP000095282"/>
    </source>
</evidence>
<feature type="compositionally biased region" description="Basic residues" evidence="1">
    <location>
        <begin position="1"/>
        <end position="11"/>
    </location>
</feature>
<dbReference type="Proteomes" id="UP000095282">
    <property type="component" value="Unplaced"/>
</dbReference>
<feature type="region of interest" description="Disordered" evidence="1">
    <location>
        <begin position="64"/>
        <end position="85"/>
    </location>
</feature>
<dbReference type="WBParaSite" id="Csp11.Scaffold630.g17680.t1">
    <property type="protein sequence ID" value="Csp11.Scaffold630.g17680.t1"/>
    <property type="gene ID" value="Csp11.Scaffold630.g17680"/>
</dbReference>
<sequence length="85" mass="9089">MVVHKKAKKKGGGSEGGGGEMADGDSKTKQKCGGGKIKWSLKKNGFTVNVCVSNLSLLLQKTLETKGTEEDDDDDEGEEGHLFYL</sequence>
<keyword evidence="2" id="KW-1185">Reference proteome</keyword>
<reference evidence="3" key="1">
    <citation type="submission" date="2016-11" db="UniProtKB">
        <authorList>
            <consortium name="WormBaseParasite"/>
        </authorList>
    </citation>
    <scope>IDENTIFICATION</scope>
</reference>
<proteinExistence type="predicted"/>
<organism evidence="2 3">
    <name type="scientific">Caenorhabditis tropicalis</name>
    <dbReference type="NCBI Taxonomy" id="1561998"/>
    <lineage>
        <taxon>Eukaryota</taxon>
        <taxon>Metazoa</taxon>
        <taxon>Ecdysozoa</taxon>
        <taxon>Nematoda</taxon>
        <taxon>Chromadorea</taxon>
        <taxon>Rhabditida</taxon>
        <taxon>Rhabditina</taxon>
        <taxon>Rhabditomorpha</taxon>
        <taxon>Rhabditoidea</taxon>
        <taxon>Rhabditidae</taxon>
        <taxon>Peloderinae</taxon>
        <taxon>Caenorhabditis</taxon>
    </lineage>
</organism>
<protein>
    <submittedName>
        <fullName evidence="3">Uncharacterized protein</fullName>
    </submittedName>
</protein>
<feature type="region of interest" description="Disordered" evidence="1">
    <location>
        <begin position="1"/>
        <end position="33"/>
    </location>
</feature>